<dbReference type="GO" id="GO:0006913">
    <property type="term" value="P:nucleocytoplasmic transport"/>
    <property type="evidence" value="ECO:0007669"/>
    <property type="project" value="TreeGrafter"/>
</dbReference>
<dbReference type="SUPFAM" id="SSF52047">
    <property type="entry name" value="RNI-like"/>
    <property type="match status" value="1"/>
</dbReference>
<feature type="compositionally biased region" description="Low complexity" evidence="1">
    <location>
        <begin position="351"/>
        <end position="360"/>
    </location>
</feature>
<feature type="compositionally biased region" description="Low complexity" evidence="1">
    <location>
        <begin position="1004"/>
        <end position="1015"/>
    </location>
</feature>
<feature type="region of interest" description="Disordered" evidence="1">
    <location>
        <begin position="328"/>
        <end position="395"/>
    </location>
</feature>
<feature type="compositionally biased region" description="Low complexity" evidence="1">
    <location>
        <begin position="332"/>
        <end position="341"/>
    </location>
</feature>
<proteinExistence type="predicted"/>
<dbReference type="PANTHER" id="PTHR24113">
    <property type="entry name" value="RAN GTPASE-ACTIVATING PROTEIN 1"/>
    <property type="match status" value="1"/>
</dbReference>
<dbReference type="GO" id="GO:0031267">
    <property type="term" value="F:small GTPase binding"/>
    <property type="evidence" value="ECO:0007669"/>
    <property type="project" value="TreeGrafter"/>
</dbReference>
<dbReference type="AlphaFoldDB" id="A0A0C2ZVY2"/>
<name>A0A0C2ZVY2_9AGAM</name>
<keyword evidence="3" id="KW-1185">Reference proteome</keyword>
<evidence type="ECO:0000313" key="2">
    <source>
        <dbReference type="EMBL" id="KIM65623.1"/>
    </source>
</evidence>
<feature type="compositionally biased region" description="Low complexity" evidence="1">
    <location>
        <begin position="1"/>
        <end position="13"/>
    </location>
</feature>
<dbReference type="EMBL" id="KN822021">
    <property type="protein sequence ID" value="KIM65623.1"/>
    <property type="molecule type" value="Genomic_DNA"/>
</dbReference>
<dbReference type="InterPro" id="IPR032675">
    <property type="entry name" value="LRR_dom_sf"/>
</dbReference>
<evidence type="ECO:0000313" key="3">
    <source>
        <dbReference type="Proteomes" id="UP000053989"/>
    </source>
</evidence>
<dbReference type="SMART" id="SM00368">
    <property type="entry name" value="LRR_RI"/>
    <property type="match status" value="7"/>
</dbReference>
<dbReference type="GO" id="GO:0005829">
    <property type="term" value="C:cytosol"/>
    <property type="evidence" value="ECO:0007669"/>
    <property type="project" value="TreeGrafter"/>
</dbReference>
<dbReference type="STRING" id="1036808.A0A0C2ZVY2"/>
<reference evidence="2 3" key="1">
    <citation type="submission" date="2014-04" db="EMBL/GenBank/DDBJ databases">
        <authorList>
            <consortium name="DOE Joint Genome Institute"/>
            <person name="Kuo A."/>
            <person name="Kohler A."/>
            <person name="Nagy L.G."/>
            <person name="Floudas D."/>
            <person name="Copeland A."/>
            <person name="Barry K.W."/>
            <person name="Cichocki N."/>
            <person name="Veneault-Fourrey C."/>
            <person name="LaButti K."/>
            <person name="Lindquist E.A."/>
            <person name="Lipzen A."/>
            <person name="Lundell T."/>
            <person name="Morin E."/>
            <person name="Murat C."/>
            <person name="Sun H."/>
            <person name="Tunlid A."/>
            <person name="Henrissat B."/>
            <person name="Grigoriev I.V."/>
            <person name="Hibbett D.S."/>
            <person name="Martin F."/>
            <person name="Nordberg H.P."/>
            <person name="Cantor M.N."/>
            <person name="Hua S.X."/>
        </authorList>
    </citation>
    <scope>NUCLEOTIDE SEQUENCE [LARGE SCALE GENOMIC DNA]</scope>
    <source>
        <strain evidence="2 3">Foug A</strain>
    </source>
</reference>
<dbReference type="InterPro" id="IPR027038">
    <property type="entry name" value="RanGap"/>
</dbReference>
<dbReference type="GO" id="GO:0048471">
    <property type="term" value="C:perinuclear region of cytoplasm"/>
    <property type="evidence" value="ECO:0007669"/>
    <property type="project" value="TreeGrafter"/>
</dbReference>
<dbReference type="InterPro" id="IPR001611">
    <property type="entry name" value="Leu-rich_rpt"/>
</dbReference>
<feature type="region of interest" description="Disordered" evidence="1">
    <location>
        <begin position="976"/>
        <end position="1049"/>
    </location>
</feature>
<feature type="compositionally biased region" description="Polar residues" evidence="1">
    <location>
        <begin position="1016"/>
        <end position="1031"/>
    </location>
</feature>
<sequence>MASSSSCSSPSSSAVTIPVPGKSILKRPPPAQTGILSRIKGFLPTQPSVSPSDDIKPLKRAHFILPQLAVIYPFSSVNPPSTPALKDEKKAIEDREAERRKRIVRGNSIGPNETEEWWSLDKVESFYRECCTSREEEPDPAVSAAFKRASSTNPRSVDLSGVQLTPTTAAVLSDVLSIEWGLRKLTLRECDLDEIKLKVVLHALLIPRTLVYLSVASNRRLKAPAFKVISSYASEAKNLQFLDLSQTSLDKKAVEYINACLATASESGLVSLRLDNCSLRQNALEALSRVVRTSSLRNISLRHNRITATGAVALALMIRDYPDVVPAPSPVTSPSVSSSPLLPTPAPSIPPSLSSSLLSPPTSPLPTNTPLPQPLRTGPVLPPPRHPASTGLQTTYTPYIPRSKRAAAAVAQAHAQQVATVADSRINAVPLITSNARGGITTRLEPLENGHGVGSGGIGTARRGAGAGGGGGNGASTGTGVAGRPDDGLSAALLDKVRALDALPRLGALKTLDLRGNDLRNGVTYLAQVLKRNRTLKVLNLAENKLDALCLAAIAEALKYNLSLETLDLSRNPCCGPGLEGIQSLRTAFTLNTALKRLFLSSTQLTSPGAIALAEFLPESRSLLHLDLTDNRLDLAGVMALSKGIQGNWVIRCLDLNIPPDDEEFALMCREILNTCIRNTEEVEKASQAAAAQASGKGSGKGVWGLIEESELARSIRRDEAKRQVEGGVIARAEALLAQIEKGVPNVPSKPSLTVSPSSGVSPSLLSSSSSQSSVSPRELQEKAQELVRDLTVQIQSTPDASKLEPLLLLCDRLNSAISSLCSSKPMVHKLGIRTEGLSAYSPNGIILHTSPISMTEEDDELPTPRVDKGKGRAEPEPEEPEKVLSPSFMISESEDDDESYESAEGIAVTSPTDRSKSWVAEEGEIFRKGAVLLGPEEMEGDHAGEDLRRELLEAMVERAPPRSIVDDFAMDLGFVPPLLEEPPRSPITEELQPQKPLPRPYLSRNRSTSSSNNTAMSPTLDSPSVRTPTSPLVPMSPGTKDNGPVVKS</sequence>
<feature type="region of interest" description="Disordered" evidence="1">
    <location>
        <begin position="747"/>
        <end position="782"/>
    </location>
</feature>
<feature type="region of interest" description="Disordered" evidence="1">
    <location>
        <begin position="1"/>
        <end position="32"/>
    </location>
</feature>
<dbReference type="OrthoDB" id="120976at2759"/>
<dbReference type="GO" id="GO:0005096">
    <property type="term" value="F:GTPase activator activity"/>
    <property type="evidence" value="ECO:0007669"/>
    <property type="project" value="InterPro"/>
</dbReference>
<evidence type="ECO:0008006" key="4">
    <source>
        <dbReference type="Google" id="ProtNLM"/>
    </source>
</evidence>
<dbReference type="HOGENOM" id="CLU_003808_1_0_1"/>
<feature type="compositionally biased region" description="Basic and acidic residues" evidence="1">
    <location>
        <begin position="866"/>
        <end position="876"/>
    </location>
</feature>
<dbReference type="GO" id="GO:0005634">
    <property type="term" value="C:nucleus"/>
    <property type="evidence" value="ECO:0007669"/>
    <property type="project" value="TreeGrafter"/>
</dbReference>
<feature type="region of interest" description="Disordered" evidence="1">
    <location>
        <begin position="853"/>
        <end position="901"/>
    </location>
</feature>
<gene>
    <name evidence="2" type="ORF">SCLCIDRAFT_1212042</name>
</gene>
<dbReference type="Gene3D" id="3.80.10.10">
    <property type="entry name" value="Ribonuclease Inhibitor"/>
    <property type="match status" value="3"/>
</dbReference>
<dbReference type="Pfam" id="PF13516">
    <property type="entry name" value="LRR_6"/>
    <property type="match status" value="2"/>
</dbReference>
<protein>
    <recommendedName>
        <fullName evidence="4">RNI-like protein</fullName>
    </recommendedName>
</protein>
<dbReference type="Proteomes" id="UP000053989">
    <property type="component" value="Unassembled WGS sequence"/>
</dbReference>
<accession>A0A0C2ZVY2</accession>
<dbReference type="InParanoid" id="A0A0C2ZVY2"/>
<reference evidence="3" key="2">
    <citation type="submission" date="2015-01" db="EMBL/GenBank/DDBJ databases">
        <title>Evolutionary Origins and Diversification of the Mycorrhizal Mutualists.</title>
        <authorList>
            <consortium name="DOE Joint Genome Institute"/>
            <consortium name="Mycorrhizal Genomics Consortium"/>
            <person name="Kohler A."/>
            <person name="Kuo A."/>
            <person name="Nagy L.G."/>
            <person name="Floudas D."/>
            <person name="Copeland A."/>
            <person name="Barry K.W."/>
            <person name="Cichocki N."/>
            <person name="Veneault-Fourrey C."/>
            <person name="LaButti K."/>
            <person name="Lindquist E.A."/>
            <person name="Lipzen A."/>
            <person name="Lundell T."/>
            <person name="Morin E."/>
            <person name="Murat C."/>
            <person name="Riley R."/>
            <person name="Ohm R."/>
            <person name="Sun H."/>
            <person name="Tunlid A."/>
            <person name="Henrissat B."/>
            <person name="Grigoriev I.V."/>
            <person name="Hibbett D.S."/>
            <person name="Martin F."/>
        </authorList>
    </citation>
    <scope>NUCLEOTIDE SEQUENCE [LARGE SCALE GENOMIC DNA]</scope>
    <source>
        <strain evidence="3">Foug A</strain>
    </source>
</reference>
<feature type="compositionally biased region" description="Pro residues" evidence="1">
    <location>
        <begin position="361"/>
        <end position="373"/>
    </location>
</feature>
<feature type="compositionally biased region" description="Low complexity" evidence="1">
    <location>
        <begin position="751"/>
        <end position="776"/>
    </location>
</feature>
<evidence type="ECO:0000256" key="1">
    <source>
        <dbReference type="SAM" id="MobiDB-lite"/>
    </source>
</evidence>
<dbReference type="PANTHER" id="PTHR24113:SF15">
    <property type="entry name" value="NACHT DOMAIN-CONTAINING PROTEIN"/>
    <property type="match status" value="1"/>
</dbReference>
<organism evidence="2 3">
    <name type="scientific">Scleroderma citrinum Foug A</name>
    <dbReference type="NCBI Taxonomy" id="1036808"/>
    <lineage>
        <taxon>Eukaryota</taxon>
        <taxon>Fungi</taxon>
        <taxon>Dikarya</taxon>
        <taxon>Basidiomycota</taxon>
        <taxon>Agaricomycotina</taxon>
        <taxon>Agaricomycetes</taxon>
        <taxon>Agaricomycetidae</taxon>
        <taxon>Boletales</taxon>
        <taxon>Sclerodermatineae</taxon>
        <taxon>Sclerodermataceae</taxon>
        <taxon>Scleroderma</taxon>
    </lineage>
</organism>